<sequence length="502" mass="58005">MAKHPSYSFSLDSKTLFSTSEDEQNYDLLSEKLWKDRSFLKCVKSLSKYIVIPKSKLENLSRNLVPAELQIQALLEILSNQKLHYNNPLKYDKSSATRSCYLKSLGLDLTLELDQLIDESGTSFEHLKVPQYWTYMLPARYIEAKHKLDTDFNTLVSKSFKLLHKYWQKSGLISDDGDVTFEVEQKFNTIAKNTIGKNIGCVSTPYLPIGGYSILKRFGTLFKRPSPFTVNCDSGTYVCNNLPSFPFLFKVKQTLDKYGVAVVRNVFSKDQIREIKSKLHIKSTLKRTQMCQRLNIQGVCTIYYIISLGRINCVIRGTSFNEYLSPIQSFWMPFVYYLMKRDSLYLLVFSKYEYINCIKWVWVDSMSYVEPWHRENKRSGINIVVPLQDTNKVNGRMQFLPGTHNEPSRLNPYTCGPVGVDLNEGDVLIYNSSVLHRNTINESNVCQSMVVFTYDHVDTPPPGQGNLLIYQYNLGVVKYFFDNYYGNAIVNLNYLCKNIKFN</sequence>
<dbReference type="AlphaFoldDB" id="A0A3B0N7T0"/>
<dbReference type="SUPFAM" id="SSF51197">
    <property type="entry name" value="Clavaminate synthase-like"/>
    <property type="match status" value="1"/>
</dbReference>
<evidence type="ECO:0000313" key="1">
    <source>
        <dbReference type="EMBL" id="SVP89097.1"/>
    </source>
</evidence>
<organism evidence="2">
    <name type="scientific">Theileria annulata</name>
    <dbReference type="NCBI Taxonomy" id="5874"/>
    <lineage>
        <taxon>Eukaryota</taxon>
        <taxon>Sar</taxon>
        <taxon>Alveolata</taxon>
        <taxon>Apicomplexa</taxon>
        <taxon>Aconoidasida</taxon>
        <taxon>Piroplasmida</taxon>
        <taxon>Theileriidae</taxon>
        <taxon>Theileria</taxon>
    </lineage>
</organism>
<dbReference type="Pfam" id="PF05721">
    <property type="entry name" value="PhyH"/>
    <property type="match status" value="1"/>
</dbReference>
<reference evidence="2" key="1">
    <citation type="submission" date="2018-07" db="EMBL/GenBank/DDBJ databases">
        <authorList>
            <person name="Quirk P.G."/>
            <person name="Krulwich T.A."/>
        </authorList>
    </citation>
    <scope>NUCLEOTIDE SEQUENCE</scope>
    <source>
        <strain evidence="2">Anand</strain>
    </source>
</reference>
<proteinExistence type="predicted"/>
<keyword evidence="2" id="KW-0223">Dioxygenase</keyword>
<dbReference type="InterPro" id="IPR051961">
    <property type="entry name" value="Fungal_Metabolite_Diox"/>
</dbReference>
<keyword evidence="2" id="KW-0560">Oxidoreductase</keyword>
<dbReference type="GO" id="GO:0051213">
    <property type="term" value="F:dioxygenase activity"/>
    <property type="evidence" value="ECO:0007669"/>
    <property type="project" value="UniProtKB-KW"/>
</dbReference>
<dbReference type="PANTHER" id="PTHR37563:SF2">
    <property type="entry name" value="PHYTANOYL-COA DIOXYGENASE FAMILY PROTEIN (AFU_ORTHOLOGUE AFUA_2G03330)"/>
    <property type="match status" value="1"/>
</dbReference>
<accession>A0A3B0N7T0</accession>
<protein>
    <submittedName>
        <fullName evidence="2">Phytanoyl-CoA dioxygenase (PhyH), putative</fullName>
    </submittedName>
</protein>
<dbReference type="Gene3D" id="2.60.120.620">
    <property type="entry name" value="q2cbj1_9rhob like domain"/>
    <property type="match status" value="1"/>
</dbReference>
<dbReference type="PANTHER" id="PTHR37563">
    <property type="entry name" value="PHYTANOYL-COA DIOXYGENASE FAMILY PROTEIN (AFU_ORTHOLOGUE AFUA_2G03330)"/>
    <property type="match status" value="1"/>
</dbReference>
<name>A0A3B0N7T0_THEAN</name>
<dbReference type="VEuPathDB" id="PiroplasmaDB:TA06590"/>
<dbReference type="EMBL" id="UIVT01000001">
    <property type="protein sequence ID" value="SVP89097.1"/>
    <property type="molecule type" value="Genomic_DNA"/>
</dbReference>
<dbReference type="InterPro" id="IPR008775">
    <property type="entry name" value="Phytyl_CoA_dOase-like"/>
</dbReference>
<evidence type="ECO:0000313" key="2">
    <source>
        <dbReference type="EMBL" id="SVP90238.1"/>
    </source>
</evidence>
<gene>
    <name evidence="1" type="ORF">TAT_000094900</name>
    <name evidence="2" type="ORF">TAV_000094300</name>
</gene>
<dbReference type="EMBL" id="UIVS01000001">
    <property type="protein sequence ID" value="SVP90238.1"/>
    <property type="molecule type" value="Genomic_DNA"/>
</dbReference>